<dbReference type="InterPro" id="IPR003111">
    <property type="entry name" value="Lon_prtase_N"/>
</dbReference>
<dbReference type="Gene3D" id="2.30.130.40">
    <property type="entry name" value="LON domain-like"/>
    <property type="match status" value="1"/>
</dbReference>
<feature type="compositionally biased region" description="Low complexity" evidence="5">
    <location>
        <begin position="426"/>
        <end position="440"/>
    </location>
</feature>
<feature type="domain" description="RING-type" evidence="6">
    <location>
        <begin position="195"/>
        <end position="233"/>
    </location>
</feature>
<evidence type="ECO:0000256" key="4">
    <source>
        <dbReference type="PROSITE-ProRule" id="PRU00175"/>
    </source>
</evidence>
<evidence type="ECO:0000256" key="2">
    <source>
        <dbReference type="ARBA" id="ARBA00022771"/>
    </source>
</evidence>
<dbReference type="AlphaFoldDB" id="A0A167RMY0"/>
<comment type="caution">
    <text evidence="8">The sequence shown here is derived from an EMBL/GenBank/DDBJ whole genome shotgun (WGS) entry which is preliminary data.</text>
</comment>
<organism evidence="8 9">
    <name type="scientific">Cordyceps fumosorosea (strain ARSEF 2679)</name>
    <name type="common">Isaria fumosorosea</name>
    <dbReference type="NCBI Taxonomy" id="1081104"/>
    <lineage>
        <taxon>Eukaryota</taxon>
        <taxon>Fungi</taxon>
        <taxon>Dikarya</taxon>
        <taxon>Ascomycota</taxon>
        <taxon>Pezizomycotina</taxon>
        <taxon>Sordariomycetes</taxon>
        <taxon>Hypocreomycetidae</taxon>
        <taxon>Hypocreales</taxon>
        <taxon>Cordycipitaceae</taxon>
        <taxon>Cordyceps</taxon>
    </lineage>
</organism>
<dbReference type="STRING" id="1081104.A0A167RMY0"/>
<dbReference type="GO" id="GO:0061630">
    <property type="term" value="F:ubiquitin protein ligase activity"/>
    <property type="evidence" value="ECO:0007669"/>
    <property type="project" value="TreeGrafter"/>
</dbReference>
<protein>
    <submittedName>
        <fullName evidence="8">S16 family peptidase</fullName>
    </submittedName>
</protein>
<dbReference type="InterPro" id="IPR015947">
    <property type="entry name" value="PUA-like_sf"/>
</dbReference>
<keyword evidence="1" id="KW-0479">Metal-binding</keyword>
<keyword evidence="3" id="KW-0862">Zinc</keyword>
<reference evidence="8 9" key="1">
    <citation type="journal article" date="2016" name="Genome Biol. Evol.">
        <title>Divergent and convergent evolution of fungal pathogenicity.</title>
        <authorList>
            <person name="Shang Y."/>
            <person name="Xiao G."/>
            <person name="Zheng P."/>
            <person name="Cen K."/>
            <person name="Zhan S."/>
            <person name="Wang C."/>
        </authorList>
    </citation>
    <scope>NUCLEOTIDE SEQUENCE [LARGE SCALE GENOMIC DNA]</scope>
    <source>
        <strain evidence="8 9">ARSEF 2679</strain>
    </source>
</reference>
<feature type="domain" description="Lon N-terminal" evidence="7">
    <location>
        <begin position="282"/>
        <end position="532"/>
    </location>
</feature>
<dbReference type="GeneID" id="30022828"/>
<keyword evidence="9" id="KW-1185">Reference proteome</keyword>
<dbReference type="Pfam" id="PF13923">
    <property type="entry name" value="zf-C3HC4_2"/>
    <property type="match status" value="1"/>
</dbReference>
<evidence type="ECO:0000259" key="7">
    <source>
        <dbReference type="PROSITE" id="PS51787"/>
    </source>
</evidence>
<dbReference type="InterPro" id="IPR001841">
    <property type="entry name" value="Znf_RING"/>
</dbReference>
<dbReference type="CDD" id="cd16514">
    <property type="entry name" value="RING-HC_LONFs_rpt2"/>
    <property type="match status" value="1"/>
</dbReference>
<evidence type="ECO:0000259" key="6">
    <source>
        <dbReference type="PROSITE" id="PS50089"/>
    </source>
</evidence>
<dbReference type="SUPFAM" id="SSF88697">
    <property type="entry name" value="PUA domain-like"/>
    <property type="match status" value="1"/>
</dbReference>
<dbReference type="SMART" id="SM00184">
    <property type="entry name" value="RING"/>
    <property type="match status" value="2"/>
</dbReference>
<feature type="region of interest" description="Disordered" evidence="5">
    <location>
        <begin position="416"/>
        <end position="440"/>
    </location>
</feature>
<gene>
    <name evidence="8" type="ORF">ISF_06536</name>
</gene>
<dbReference type="RefSeq" id="XP_018702628.1">
    <property type="nucleotide sequence ID" value="XM_018850140.1"/>
</dbReference>
<dbReference type="PANTHER" id="PTHR23327">
    <property type="entry name" value="RING FINGER PROTEIN 127"/>
    <property type="match status" value="1"/>
</dbReference>
<dbReference type="PROSITE" id="PS51787">
    <property type="entry name" value="LON_N"/>
    <property type="match status" value="1"/>
</dbReference>
<dbReference type="Proteomes" id="UP000076744">
    <property type="component" value="Unassembled WGS sequence"/>
</dbReference>
<evidence type="ECO:0000313" key="8">
    <source>
        <dbReference type="EMBL" id="OAA58753.1"/>
    </source>
</evidence>
<sequence>MSAINLPEPNSSSRPPGFLLKDVIHLFHCQSCDKLLNQPVTLPCGRSICKQCIPQPHLRRRISYPAIDDRLEGFRCPFPSCAKEHTLGDCSIDVTLSKLGEYVRDEITLQESTVASQPVTDDATAQIHIPPSTNMQEKATHLDHNHEIQAQDHNVSYQQTDPEAQFNKEHSDDNFRQEASSFAKTLQLARSELDCQVCYALYHDPLTTGCGHTFCRSCLHRILDHSRYCPLCRCRLSISPLLNRESCPSNAHLTKIIETFWTDELAARRLTVEAEDAARSQDLQTPLFICTLAFPQMPTFLHVFEPRYRLLVRRALEGDKTFGMVLPKRPRYLGDASFYELGTLLRIENVQFFPDGRCLIETVGLSRFHVLRHGSLDGYAVSSVERIDDISLEEEEATEAAEMAAAATADAAQFPPPDIAGDHGFPSDAASSSTPTTPAATVTVPSLETMTTRDLMQLATDFVTRMRDQSVPWMTDRMLAIYGECPMQDPAAFPWWLGSVLPVKDAEKYRLLGSASVRERLKICCRWIIEWETKTWYACQAPTR</sequence>
<dbReference type="GO" id="GO:0008270">
    <property type="term" value="F:zinc ion binding"/>
    <property type="evidence" value="ECO:0007669"/>
    <property type="project" value="UniProtKB-KW"/>
</dbReference>
<evidence type="ECO:0000256" key="1">
    <source>
        <dbReference type="ARBA" id="ARBA00022723"/>
    </source>
</evidence>
<accession>A0A167RMY0</accession>
<evidence type="ECO:0000256" key="5">
    <source>
        <dbReference type="SAM" id="MobiDB-lite"/>
    </source>
</evidence>
<dbReference type="Gene3D" id="1.20.58.1480">
    <property type="match status" value="1"/>
</dbReference>
<dbReference type="SUPFAM" id="SSF57850">
    <property type="entry name" value="RING/U-box"/>
    <property type="match status" value="2"/>
</dbReference>
<dbReference type="InterPro" id="IPR017907">
    <property type="entry name" value="Znf_RING_CS"/>
</dbReference>
<dbReference type="PROSITE" id="PS00518">
    <property type="entry name" value="ZF_RING_1"/>
    <property type="match status" value="1"/>
</dbReference>
<proteinExistence type="predicted"/>
<dbReference type="InterPro" id="IPR013083">
    <property type="entry name" value="Znf_RING/FYVE/PHD"/>
</dbReference>
<dbReference type="PANTHER" id="PTHR23327:SF42">
    <property type="entry name" value="LON PEPTIDASE N-TERMINAL DOMAIN AND RING FINGER PROTEIN C14F5.10C"/>
    <property type="match status" value="1"/>
</dbReference>
<name>A0A167RMY0_CORFA</name>
<dbReference type="InterPro" id="IPR046336">
    <property type="entry name" value="Lon_prtase_N_sf"/>
</dbReference>
<dbReference type="Gene3D" id="3.30.40.10">
    <property type="entry name" value="Zinc/RING finger domain, C3HC4 (zinc finger)"/>
    <property type="match status" value="2"/>
</dbReference>
<evidence type="ECO:0000256" key="3">
    <source>
        <dbReference type="ARBA" id="ARBA00022833"/>
    </source>
</evidence>
<keyword evidence="2 4" id="KW-0863">Zinc-finger</keyword>
<dbReference type="OrthoDB" id="264917at2759"/>
<dbReference type="Pfam" id="PF02190">
    <property type="entry name" value="LON_substr_bdg"/>
    <property type="match status" value="1"/>
</dbReference>
<dbReference type="EMBL" id="AZHB01000017">
    <property type="protein sequence ID" value="OAA58753.1"/>
    <property type="molecule type" value="Genomic_DNA"/>
</dbReference>
<dbReference type="PROSITE" id="PS50089">
    <property type="entry name" value="ZF_RING_2"/>
    <property type="match status" value="1"/>
</dbReference>
<dbReference type="SMART" id="SM00464">
    <property type="entry name" value="LON"/>
    <property type="match status" value="1"/>
</dbReference>
<evidence type="ECO:0000313" key="9">
    <source>
        <dbReference type="Proteomes" id="UP000076744"/>
    </source>
</evidence>